<sequence length="152" mass="16648">MDEPSHFATAGSTLARHNTEGVAMTDRGEASVETLTAITAAFNAHDLDAIMEFFTEDCSLDMPRGPEPWGRRLVGKAAVREGLATRFAGLPDVHYSDDRHWVSGDLGVSEWLLTGTGGDGEKVRVRGCDHWEFRGGQVARKDSYWKIVDPAT</sequence>
<name>A0A511DN35_9PSEU</name>
<feature type="domain" description="SnoaL-like" evidence="2">
    <location>
        <begin position="38"/>
        <end position="140"/>
    </location>
</feature>
<organism evidence="3 4">
    <name type="scientific">Pseudonocardia sulfidoxydans NBRC 16205</name>
    <dbReference type="NCBI Taxonomy" id="1223511"/>
    <lineage>
        <taxon>Bacteria</taxon>
        <taxon>Bacillati</taxon>
        <taxon>Actinomycetota</taxon>
        <taxon>Actinomycetes</taxon>
        <taxon>Pseudonocardiales</taxon>
        <taxon>Pseudonocardiaceae</taxon>
        <taxon>Pseudonocardia</taxon>
    </lineage>
</organism>
<evidence type="ECO:0000256" key="1">
    <source>
        <dbReference type="SAM" id="MobiDB-lite"/>
    </source>
</evidence>
<keyword evidence="3" id="KW-0413">Isomerase</keyword>
<proteinExistence type="predicted"/>
<dbReference type="SUPFAM" id="SSF54427">
    <property type="entry name" value="NTF2-like"/>
    <property type="match status" value="1"/>
</dbReference>
<dbReference type="EMBL" id="BJVJ01000079">
    <property type="protein sequence ID" value="GEL26221.1"/>
    <property type="molecule type" value="Genomic_DNA"/>
</dbReference>
<feature type="region of interest" description="Disordered" evidence="1">
    <location>
        <begin position="1"/>
        <end position="22"/>
    </location>
</feature>
<dbReference type="InterPro" id="IPR032710">
    <property type="entry name" value="NTF2-like_dom_sf"/>
</dbReference>
<accession>A0A511DN35</accession>
<dbReference type="GO" id="GO:0016853">
    <property type="term" value="F:isomerase activity"/>
    <property type="evidence" value="ECO:0007669"/>
    <property type="project" value="UniProtKB-KW"/>
</dbReference>
<comment type="caution">
    <text evidence="3">The sequence shown here is derived from an EMBL/GenBank/DDBJ whole genome shotgun (WGS) entry which is preliminary data.</text>
</comment>
<gene>
    <name evidence="3" type="ORF">PSU4_51750</name>
</gene>
<dbReference type="Pfam" id="PF12680">
    <property type="entry name" value="SnoaL_2"/>
    <property type="match status" value="1"/>
</dbReference>
<protein>
    <submittedName>
        <fullName evidence="3">Ketosteroid isomerase</fullName>
    </submittedName>
</protein>
<dbReference type="Gene3D" id="3.10.450.50">
    <property type="match status" value="1"/>
</dbReference>
<keyword evidence="4" id="KW-1185">Reference proteome</keyword>
<evidence type="ECO:0000313" key="3">
    <source>
        <dbReference type="EMBL" id="GEL26221.1"/>
    </source>
</evidence>
<reference evidence="3 4" key="1">
    <citation type="submission" date="2019-07" db="EMBL/GenBank/DDBJ databases">
        <title>Whole genome shotgun sequence of Pseudonocardia sulfidoxydans NBRC 16205.</title>
        <authorList>
            <person name="Hosoyama A."/>
            <person name="Uohara A."/>
            <person name="Ohji S."/>
            <person name="Ichikawa N."/>
        </authorList>
    </citation>
    <scope>NUCLEOTIDE SEQUENCE [LARGE SCALE GENOMIC DNA]</scope>
    <source>
        <strain evidence="3 4">NBRC 16205</strain>
    </source>
</reference>
<evidence type="ECO:0000313" key="4">
    <source>
        <dbReference type="Proteomes" id="UP000321685"/>
    </source>
</evidence>
<evidence type="ECO:0000259" key="2">
    <source>
        <dbReference type="Pfam" id="PF12680"/>
    </source>
</evidence>
<dbReference type="Proteomes" id="UP000321685">
    <property type="component" value="Unassembled WGS sequence"/>
</dbReference>
<dbReference type="InterPro" id="IPR037401">
    <property type="entry name" value="SnoaL-like"/>
</dbReference>
<dbReference type="AlphaFoldDB" id="A0A511DN35"/>